<evidence type="ECO:0000256" key="3">
    <source>
        <dbReference type="ARBA" id="ARBA00022630"/>
    </source>
</evidence>
<evidence type="ECO:0000259" key="8">
    <source>
        <dbReference type="Pfam" id="PF02771"/>
    </source>
</evidence>
<proteinExistence type="inferred from homology"/>
<sequence>MEFGLNQVQRMYRDQLRTYVEDNVIGENATWDDDEGFPEDVWADLCALGVVGLSISEEHGGEGLDPITAGVVYEELGRGDVGFATLVLAENLANHLLAAYGSERHREIARANANGDVHLAFALTEPDHGSDAQAIETTAERDGDGWILTGEKTAITGATTADQVLTYARETDTDGIRAFLVPTAADGVECKPYPALGCEVSGWGQVHLDGVRVDGDALVSEDNGFKMAMQTFDKSRAWIGLYCLGAARQTLEETQQYLVDREAFGKPLAGYEGPQFQMAELETHLDAARLKAYEALWRAREGKPHTKDAAMVKWYAPQIATRTIHECLVLHGHYGYSKDFGIEKRLRDTIGLEIGDGTPHVQKLIVARETFGAEYLPY</sequence>
<dbReference type="RefSeq" id="WP_137276084.1">
    <property type="nucleotide sequence ID" value="NZ_QKNX01000002.1"/>
</dbReference>
<evidence type="ECO:0000259" key="7">
    <source>
        <dbReference type="Pfam" id="PF02770"/>
    </source>
</evidence>
<dbReference type="InterPro" id="IPR046373">
    <property type="entry name" value="Acyl-CoA_Oxase/DH_mid-dom_sf"/>
</dbReference>
<evidence type="ECO:0000256" key="1">
    <source>
        <dbReference type="ARBA" id="ARBA00001974"/>
    </source>
</evidence>
<dbReference type="Pfam" id="PF02771">
    <property type="entry name" value="Acyl-CoA_dh_N"/>
    <property type="match status" value="1"/>
</dbReference>
<protein>
    <submittedName>
        <fullName evidence="9">Cyclohexanecarboxyl-CoA dehydrogenase</fullName>
    </submittedName>
</protein>
<dbReference type="SUPFAM" id="SSF56645">
    <property type="entry name" value="Acyl-CoA dehydrogenase NM domain-like"/>
    <property type="match status" value="1"/>
</dbReference>
<dbReference type="AlphaFoldDB" id="A0A4U5JE72"/>
<dbReference type="InterPro" id="IPR009100">
    <property type="entry name" value="AcylCoA_DH/oxidase_NM_dom_sf"/>
</dbReference>
<feature type="domain" description="Acyl-CoA dehydrogenase/oxidase N-terminal" evidence="8">
    <location>
        <begin position="8"/>
        <end position="107"/>
    </location>
</feature>
<dbReference type="Gene3D" id="2.40.110.10">
    <property type="entry name" value="Butyryl-CoA Dehydrogenase, subunit A, domain 2"/>
    <property type="match status" value="1"/>
</dbReference>
<accession>A0A4U5JE72</accession>
<dbReference type="GO" id="GO:0003995">
    <property type="term" value="F:acyl-CoA dehydrogenase activity"/>
    <property type="evidence" value="ECO:0007669"/>
    <property type="project" value="TreeGrafter"/>
</dbReference>
<dbReference type="InterPro" id="IPR006091">
    <property type="entry name" value="Acyl-CoA_Oxase/DH_mid-dom"/>
</dbReference>
<evidence type="ECO:0000259" key="6">
    <source>
        <dbReference type="Pfam" id="PF00441"/>
    </source>
</evidence>
<keyword evidence="4 5" id="KW-0274">FAD</keyword>
<feature type="domain" description="Acyl-CoA oxidase/dehydrogenase middle" evidence="7">
    <location>
        <begin position="120"/>
        <end position="211"/>
    </location>
</feature>
<evidence type="ECO:0000313" key="9">
    <source>
        <dbReference type="EMBL" id="TKR26168.1"/>
    </source>
</evidence>
<dbReference type="InterPro" id="IPR036250">
    <property type="entry name" value="AcylCo_DH-like_C"/>
</dbReference>
<dbReference type="PANTHER" id="PTHR43884:SF12">
    <property type="entry name" value="ISOVALERYL-COA DEHYDROGENASE, MITOCHONDRIAL-RELATED"/>
    <property type="match status" value="1"/>
</dbReference>
<evidence type="ECO:0000256" key="4">
    <source>
        <dbReference type="ARBA" id="ARBA00022827"/>
    </source>
</evidence>
<dbReference type="Gene3D" id="1.20.140.10">
    <property type="entry name" value="Butyryl-CoA Dehydrogenase, subunit A, domain 3"/>
    <property type="match status" value="1"/>
</dbReference>
<comment type="cofactor">
    <cofactor evidence="1 5">
        <name>FAD</name>
        <dbReference type="ChEBI" id="CHEBI:57692"/>
    </cofactor>
</comment>
<dbReference type="OrthoDB" id="275197at2157"/>
<comment type="similarity">
    <text evidence="2 5">Belongs to the acyl-CoA dehydrogenase family.</text>
</comment>
<dbReference type="Pfam" id="PF00441">
    <property type="entry name" value="Acyl-CoA_dh_1"/>
    <property type="match status" value="1"/>
</dbReference>
<reference evidence="9 10" key="1">
    <citation type="submission" date="2019-04" db="EMBL/GenBank/DDBJ databases">
        <title>Natronomonas sp. F20-122 a newhaloarchaeon isolated from a saline saltern of Isla Bacuta, Huelva, Spain.</title>
        <authorList>
            <person name="Duran-Viseras A."/>
            <person name="Sanchez-Porro C."/>
            <person name="Ventosa A."/>
        </authorList>
    </citation>
    <scope>NUCLEOTIDE SEQUENCE [LARGE SCALE GENOMIC DNA]</scope>
    <source>
        <strain evidence="9 10">F20-122</strain>
    </source>
</reference>
<dbReference type="SUPFAM" id="SSF47203">
    <property type="entry name" value="Acyl-CoA dehydrogenase C-terminal domain-like"/>
    <property type="match status" value="1"/>
</dbReference>
<comment type="caution">
    <text evidence="9">The sequence shown here is derived from an EMBL/GenBank/DDBJ whole genome shotgun (WGS) entry which is preliminary data.</text>
</comment>
<keyword evidence="5" id="KW-0560">Oxidoreductase</keyword>
<dbReference type="Gene3D" id="1.10.540.10">
    <property type="entry name" value="Acyl-CoA dehydrogenase/oxidase, N-terminal domain"/>
    <property type="match status" value="1"/>
</dbReference>
<dbReference type="Proteomes" id="UP000308037">
    <property type="component" value="Unassembled WGS sequence"/>
</dbReference>
<dbReference type="GO" id="GO:0050660">
    <property type="term" value="F:flavin adenine dinucleotide binding"/>
    <property type="evidence" value="ECO:0007669"/>
    <property type="project" value="InterPro"/>
</dbReference>
<gene>
    <name evidence="9" type="ORF">DM868_06655</name>
</gene>
<evidence type="ECO:0000256" key="2">
    <source>
        <dbReference type="ARBA" id="ARBA00009347"/>
    </source>
</evidence>
<evidence type="ECO:0000256" key="5">
    <source>
        <dbReference type="RuleBase" id="RU362125"/>
    </source>
</evidence>
<feature type="domain" description="Acyl-CoA dehydrogenase/oxidase C-terminal" evidence="6">
    <location>
        <begin position="223"/>
        <end position="369"/>
    </location>
</feature>
<dbReference type="PANTHER" id="PTHR43884">
    <property type="entry name" value="ACYL-COA DEHYDROGENASE"/>
    <property type="match status" value="1"/>
</dbReference>
<dbReference type="InterPro" id="IPR037069">
    <property type="entry name" value="AcylCoA_DH/ox_N_sf"/>
</dbReference>
<organism evidence="9 10">
    <name type="scientific">Natronomonas salsuginis</name>
    <dbReference type="NCBI Taxonomy" id="2217661"/>
    <lineage>
        <taxon>Archaea</taxon>
        <taxon>Methanobacteriati</taxon>
        <taxon>Methanobacteriota</taxon>
        <taxon>Stenosarchaea group</taxon>
        <taxon>Halobacteria</taxon>
        <taxon>Halobacteriales</taxon>
        <taxon>Natronomonadaceae</taxon>
        <taxon>Natronomonas</taxon>
    </lineage>
</organism>
<keyword evidence="10" id="KW-1185">Reference proteome</keyword>
<dbReference type="InterPro" id="IPR009075">
    <property type="entry name" value="AcylCo_DH/oxidase_C"/>
</dbReference>
<keyword evidence="3 5" id="KW-0285">Flavoprotein</keyword>
<dbReference type="EMBL" id="QKNX01000002">
    <property type="protein sequence ID" value="TKR26168.1"/>
    <property type="molecule type" value="Genomic_DNA"/>
</dbReference>
<dbReference type="InterPro" id="IPR013786">
    <property type="entry name" value="AcylCoA_DH/ox_N"/>
</dbReference>
<dbReference type="Pfam" id="PF02770">
    <property type="entry name" value="Acyl-CoA_dh_M"/>
    <property type="match status" value="1"/>
</dbReference>
<name>A0A4U5JE72_9EURY</name>
<evidence type="ECO:0000313" key="10">
    <source>
        <dbReference type="Proteomes" id="UP000308037"/>
    </source>
</evidence>